<sequence>MKVIEVEANNDVSVYGLNYAPYTTDAFLAIPVNHLGLTYVVMSYENDGDNDAESLVAVVGVKDNTKVAVTLAASVTFEGVTYLSGETLIFSIGKYEVVQLVADSENEYIGGSIVVGDEPFALFSGHLCASTPGSYCDTLSEQIVPVRSWGTRHIYTATGSPFDTSVYIRNKWKWDYYGLVNQPLFWQLLRTINGQIVDPSIIQIPTEEQFGYIFGFSTPPKSGGDEFGFFNFLNILVKQDEAETLLLNKEPVMNLSNVTNHGIVPGTDYLLLTIEVQKGNGVYFVEQDAFKNSSSPFSVIVYGYEDDETYGYSAGLSLPSDQRLLAINPFFLREVGGEQRVIYLYHASKMMYLRTKVVFLPFSNKTGTPSIFELTNW</sequence>
<dbReference type="AlphaFoldDB" id="A0A9Q0YAB3"/>
<reference evidence="2" key="1">
    <citation type="submission" date="2021-10" db="EMBL/GenBank/DDBJ databases">
        <title>Tropical sea cucumber genome reveals ecological adaptation and Cuvierian tubules defense mechanism.</title>
        <authorList>
            <person name="Chen T."/>
        </authorList>
    </citation>
    <scope>NUCLEOTIDE SEQUENCE</scope>
    <source>
        <strain evidence="2">Nanhai2018</strain>
        <tissue evidence="2">Muscle</tissue>
    </source>
</reference>
<keyword evidence="3" id="KW-1185">Reference proteome</keyword>
<dbReference type="Proteomes" id="UP001152320">
    <property type="component" value="Unassembled WGS sequence"/>
</dbReference>
<dbReference type="PANTHER" id="PTHR46534">
    <property type="entry name" value="IGGFC_BINDING DOMAIN-CONTAINING PROTEIN"/>
    <property type="match status" value="1"/>
</dbReference>
<feature type="domain" description="IgGFc-binding protein N-terminal" evidence="1">
    <location>
        <begin position="25"/>
        <end position="157"/>
    </location>
</feature>
<evidence type="ECO:0000313" key="3">
    <source>
        <dbReference type="Proteomes" id="UP001152320"/>
    </source>
</evidence>
<evidence type="ECO:0000259" key="1">
    <source>
        <dbReference type="Pfam" id="PF17517"/>
    </source>
</evidence>
<evidence type="ECO:0000313" key="2">
    <source>
        <dbReference type="EMBL" id="KAJ8017559.1"/>
    </source>
</evidence>
<name>A0A9Q0YAB3_HOLLE</name>
<organism evidence="2 3">
    <name type="scientific">Holothuria leucospilota</name>
    <name type="common">Black long sea cucumber</name>
    <name type="synonym">Mertensiothuria leucospilota</name>
    <dbReference type="NCBI Taxonomy" id="206669"/>
    <lineage>
        <taxon>Eukaryota</taxon>
        <taxon>Metazoa</taxon>
        <taxon>Echinodermata</taxon>
        <taxon>Eleutherozoa</taxon>
        <taxon>Echinozoa</taxon>
        <taxon>Holothuroidea</taxon>
        <taxon>Aspidochirotacea</taxon>
        <taxon>Aspidochirotida</taxon>
        <taxon>Holothuriidae</taxon>
        <taxon>Holothuria</taxon>
    </lineage>
</organism>
<dbReference type="EMBL" id="JAIZAY010001491">
    <property type="protein sequence ID" value="KAJ8017559.1"/>
    <property type="molecule type" value="Genomic_DNA"/>
</dbReference>
<dbReference type="OrthoDB" id="10005154at2759"/>
<dbReference type="Pfam" id="PF17517">
    <property type="entry name" value="IgGFc_binding"/>
    <property type="match status" value="1"/>
</dbReference>
<comment type="caution">
    <text evidence="2">The sequence shown here is derived from an EMBL/GenBank/DDBJ whole genome shotgun (WGS) entry which is preliminary data.</text>
</comment>
<gene>
    <name evidence="2" type="ORF">HOLleu_44947</name>
</gene>
<proteinExistence type="predicted"/>
<accession>A0A9Q0YAB3</accession>
<protein>
    <submittedName>
        <fullName evidence="2">IgGFc-binding protein</fullName>
    </submittedName>
</protein>
<dbReference type="PANTHER" id="PTHR46534:SF1">
    <property type="entry name" value="IGGFC-BINDING PROTEIN N-TERMINAL DOMAIN-CONTAINING PROTEIN"/>
    <property type="match status" value="1"/>
</dbReference>
<dbReference type="InterPro" id="IPR035234">
    <property type="entry name" value="IgGFc-bd_N"/>
</dbReference>